<dbReference type="Pfam" id="PF02687">
    <property type="entry name" value="FtsX"/>
    <property type="match status" value="2"/>
</dbReference>
<keyword evidence="4 6" id="KW-1133">Transmembrane helix</keyword>
<keyword evidence="3 6" id="KW-0812">Transmembrane</keyword>
<keyword evidence="5 6" id="KW-0472">Membrane</keyword>
<dbReference type="InterPro" id="IPR025857">
    <property type="entry name" value="MacB_PCD"/>
</dbReference>
<feature type="domain" description="ABC3 transporter permease C-terminal" evidence="7">
    <location>
        <begin position="691"/>
        <end position="800"/>
    </location>
</feature>
<feature type="transmembrane region" description="Helical" evidence="6">
    <location>
        <begin position="301"/>
        <end position="323"/>
    </location>
</feature>
<comment type="subcellular location">
    <subcellularLocation>
        <location evidence="1">Cell membrane</location>
        <topology evidence="1">Multi-pass membrane protein</topology>
    </subcellularLocation>
</comment>
<dbReference type="InterPro" id="IPR050250">
    <property type="entry name" value="Macrolide_Exporter_MacB"/>
</dbReference>
<protein>
    <submittedName>
        <fullName evidence="9">ABC transporter permease</fullName>
    </submittedName>
</protein>
<feature type="transmembrane region" description="Helical" evidence="6">
    <location>
        <begin position="438"/>
        <end position="458"/>
    </location>
</feature>
<gene>
    <name evidence="9" type="ORF">L0U88_09450</name>
</gene>
<keyword evidence="10" id="KW-1185">Reference proteome</keyword>
<feature type="domain" description="MacB-like periplasmic core" evidence="8">
    <location>
        <begin position="453"/>
        <end position="625"/>
    </location>
</feature>
<dbReference type="EMBL" id="JAKEVY010000002">
    <property type="protein sequence ID" value="MCF1714850.1"/>
    <property type="molecule type" value="Genomic_DNA"/>
</dbReference>
<evidence type="ECO:0000256" key="5">
    <source>
        <dbReference type="ARBA" id="ARBA00023136"/>
    </source>
</evidence>
<evidence type="ECO:0000313" key="10">
    <source>
        <dbReference type="Proteomes" id="UP001200145"/>
    </source>
</evidence>
<dbReference type="PANTHER" id="PTHR30572:SF18">
    <property type="entry name" value="ABC-TYPE MACROLIDE FAMILY EXPORT SYSTEM PERMEASE COMPONENT 2"/>
    <property type="match status" value="1"/>
</dbReference>
<proteinExistence type="predicted"/>
<sequence length="811" mass="91194">MISNYITIAIRNIRRYGTNSFLNLAGLAIALAACLVIFLVVQHEYSFDTYHPNAERIYQVVKKEVKAGNEDFYGGIALPAKKALSNDFPTVQFTELFTSFGAQFTVLDAADQVSDKKFLEEQGVFFVDPGIADFFSFSWIEGSPEIFSKPDMIALSRSKAIKYFGSESNAVGRSLLFENKVRLQVGAVFADPPPNTDFNFQMLPSYATLESNLDLWGYEQNKESWGFSTSNHQVYALLPQSVQPEQVNKQLQDFVKKYYRPEAVGKIFHFLLPMKEIHFDTRFGNNGTHISSKSSLMTLQLIGLLILLMACINFINLSTALAVKRSKEIGIRKVMGSTRGQLRVQLLAETFLLVLFALIIALLITWLTLPYLKYITDIQEKLPLFQTNVLLFLVIILLVTVLLSGFYPALVLSRFNPVEAIKNKIHAHSIAGLSLRRVLVVLQFAFAQLLVIATIIAVSQMNFIRNTDLGFNKESTLLLSGNMDSTSIAKHTGFKAALQQLPEVKHVSFSMDAPSSDNNWTMNFAFNQINEDLPFDTHIKMADGSYVETFGLKMAAGEFYRSEDSLLKVVINETMVKKLGLKTPEEAIGKTIRLGISEWMPIAGVVKDFKNNSLRESIKPTVLFHAPGKLGNYMAQTNIRLETSNPGQALRKIEKVWNRFYPEYAFRASFLDETINNFYQQEERLSRLYKVFAALAIVISCLGLYGLISFMAVQKTKEVGIRKVLGASVGSIVVLFSKEFTLLILIAFAMAAPVAWYMMNGWLENFVFRIEIAWWIFLIAVVINLFIAWLTVGYKAISAALANPVKSLKTE</sequence>
<feature type="domain" description="ABC3 transporter permease C-terminal" evidence="7">
    <location>
        <begin position="302"/>
        <end position="417"/>
    </location>
</feature>
<dbReference type="RefSeq" id="WP_234865802.1">
    <property type="nucleotide sequence ID" value="NZ_JAKEVY010000002.1"/>
</dbReference>
<feature type="transmembrane region" description="Helical" evidence="6">
    <location>
        <begin position="772"/>
        <end position="792"/>
    </location>
</feature>
<reference evidence="9 10" key="1">
    <citation type="submission" date="2022-01" db="EMBL/GenBank/DDBJ databases">
        <title>Flavihumibacter sp. nov., isolated from sediment of a river.</title>
        <authorList>
            <person name="Liu H."/>
        </authorList>
    </citation>
    <scope>NUCLEOTIDE SEQUENCE [LARGE SCALE GENOMIC DNA]</scope>
    <source>
        <strain evidence="9 10">RY-1</strain>
    </source>
</reference>
<comment type="caution">
    <text evidence="9">The sequence shown here is derived from an EMBL/GenBank/DDBJ whole genome shotgun (WGS) entry which is preliminary data.</text>
</comment>
<dbReference type="Pfam" id="PF12704">
    <property type="entry name" value="MacB_PCD"/>
    <property type="match status" value="2"/>
</dbReference>
<feature type="domain" description="MacB-like periplasmic core" evidence="8">
    <location>
        <begin position="20"/>
        <end position="253"/>
    </location>
</feature>
<feature type="transmembrane region" description="Helical" evidence="6">
    <location>
        <begin position="725"/>
        <end position="752"/>
    </location>
</feature>
<feature type="transmembrane region" description="Helical" evidence="6">
    <location>
        <begin position="21"/>
        <end position="41"/>
    </location>
</feature>
<feature type="transmembrane region" description="Helical" evidence="6">
    <location>
        <begin position="344"/>
        <end position="369"/>
    </location>
</feature>
<dbReference type="Proteomes" id="UP001200145">
    <property type="component" value="Unassembled WGS sequence"/>
</dbReference>
<evidence type="ECO:0000259" key="7">
    <source>
        <dbReference type="Pfam" id="PF02687"/>
    </source>
</evidence>
<evidence type="ECO:0000256" key="4">
    <source>
        <dbReference type="ARBA" id="ARBA00022989"/>
    </source>
</evidence>
<dbReference type="PANTHER" id="PTHR30572">
    <property type="entry name" value="MEMBRANE COMPONENT OF TRANSPORTER-RELATED"/>
    <property type="match status" value="1"/>
</dbReference>
<evidence type="ECO:0000259" key="8">
    <source>
        <dbReference type="Pfam" id="PF12704"/>
    </source>
</evidence>
<evidence type="ECO:0000256" key="2">
    <source>
        <dbReference type="ARBA" id="ARBA00022475"/>
    </source>
</evidence>
<feature type="transmembrane region" description="Helical" evidence="6">
    <location>
        <begin position="691"/>
        <end position="713"/>
    </location>
</feature>
<organism evidence="9 10">
    <name type="scientific">Flavihumibacter fluminis</name>
    <dbReference type="NCBI Taxonomy" id="2909236"/>
    <lineage>
        <taxon>Bacteria</taxon>
        <taxon>Pseudomonadati</taxon>
        <taxon>Bacteroidota</taxon>
        <taxon>Chitinophagia</taxon>
        <taxon>Chitinophagales</taxon>
        <taxon>Chitinophagaceae</taxon>
        <taxon>Flavihumibacter</taxon>
    </lineage>
</organism>
<evidence type="ECO:0000256" key="1">
    <source>
        <dbReference type="ARBA" id="ARBA00004651"/>
    </source>
</evidence>
<name>A0ABS9BHR8_9BACT</name>
<evidence type="ECO:0000256" key="6">
    <source>
        <dbReference type="SAM" id="Phobius"/>
    </source>
</evidence>
<evidence type="ECO:0000256" key="3">
    <source>
        <dbReference type="ARBA" id="ARBA00022692"/>
    </source>
</evidence>
<keyword evidence="2" id="KW-1003">Cell membrane</keyword>
<evidence type="ECO:0000313" key="9">
    <source>
        <dbReference type="EMBL" id="MCF1714850.1"/>
    </source>
</evidence>
<dbReference type="InterPro" id="IPR003838">
    <property type="entry name" value="ABC3_permease_C"/>
</dbReference>
<accession>A0ABS9BHR8</accession>
<feature type="transmembrane region" description="Helical" evidence="6">
    <location>
        <begin position="389"/>
        <end position="412"/>
    </location>
</feature>